<evidence type="ECO:0000256" key="1">
    <source>
        <dbReference type="SAM" id="Phobius"/>
    </source>
</evidence>
<name>A0A250X338_9CHLO</name>
<evidence type="ECO:0000313" key="2">
    <source>
        <dbReference type="EMBL" id="GAX77487.1"/>
    </source>
</evidence>
<gene>
    <name evidence="2" type="ORF">CEUSTIGMA_g4931.t1</name>
</gene>
<keyword evidence="1" id="KW-1133">Transmembrane helix</keyword>
<protein>
    <submittedName>
        <fullName evidence="2">Uncharacterized protein</fullName>
    </submittedName>
</protein>
<dbReference type="AlphaFoldDB" id="A0A250X338"/>
<keyword evidence="1" id="KW-0812">Transmembrane</keyword>
<accession>A0A250X338</accession>
<comment type="caution">
    <text evidence="2">The sequence shown here is derived from an EMBL/GenBank/DDBJ whole genome shotgun (WGS) entry which is preliminary data.</text>
</comment>
<keyword evidence="1" id="KW-0472">Membrane</keyword>
<keyword evidence="3" id="KW-1185">Reference proteome</keyword>
<proteinExistence type="predicted"/>
<reference evidence="2 3" key="1">
    <citation type="submission" date="2017-08" db="EMBL/GenBank/DDBJ databases">
        <title>Acidophilic green algal genome provides insights into adaptation to an acidic environment.</title>
        <authorList>
            <person name="Hirooka S."/>
            <person name="Hirose Y."/>
            <person name="Kanesaki Y."/>
            <person name="Higuchi S."/>
            <person name="Fujiwara T."/>
            <person name="Onuma R."/>
            <person name="Era A."/>
            <person name="Ohbayashi R."/>
            <person name="Uzuka A."/>
            <person name="Nozaki H."/>
            <person name="Yoshikawa H."/>
            <person name="Miyagishima S.Y."/>
        </authorList>
    </citation>
    <scope>NUCLEOTIDE SEQUENCE [LARGE SCALE GENOMIC DNA]</scope>
    <source>
        <strain evidence="2 3">NIES-2499</strain>
    </source>
</reference>
<feature type="transmembrane region" description="Helical" evidence="1">
    <location>
        <begin position="83"/>
        <end position="101"/>
    </location>
</feature>
<dbReference type="EMBL" id="BEGY01000025">
    <property type="protein sequence ID" value="GAX77487.1"/>
    <property type="molecule type" value="Genomic_DNA"/>
</dbReference>
<dbReference type="Proteomes" id="UP000232323">
    <property type="component" value="Unassembled WGS sequence"/>
</dbReference>
<sequence length="111" mass="13138">MVEIHHNAQDAADVDSRSLLEALAKEHPELVQRYVQKLKGQDKKKTEKNTVKYICGTCKSDQMFMHPKHQIFICTNCHRKRSVYFLVILCGFAYVAAKYLFEFKFPQLQWW</sequence>
<organism evidence="2 3">
    <name type="scientific">Chlamydomonas eustigma</name>
    <dbReference type="NCBI Taxonomy" id="1157962"/>
    <lineage>
        <taxon>Eukaryota</taxon>
        <taxon>Viridiplantae</taxon>
        <taxon>Chlorophyta</taxon>
        <taxon>core chlorophytes</taxon>
        <taxon>Chlorophyceae</taxon>
        <taxon>CS clade</taxon>
        <taxon>Chlamydomonadales</taxon>
        <taxon>Chlamydomonadaceae</taxon>
        <taxon>Chlamydomonas</taxon>
    </lineage>
</organism>
<evidence type="ECO:0000313" key="3">
    <source>
        <dbReference type="Proteomes" id="UP000232323"/>
    </source>
</evidence>